<evidence type="ECO:0000313" key="1">
    <source>
        <dbReference type="EMBL" id="KAG0409887.1"/>
    </source>
</evidence>
<keyword evidence="2" id="KW-1185">Reference proteome</keyword>
<proteinExistence type="predicted"/>
<dbReference type="EMBL" id="JABSTQ010011581">
    <property type="protein sequence ID" value="KAG0409887.1"/>
    <property type="molecule type" value="Genomic_DNA"/>
</dbReference>
<accession>A0AC60NS04</accession>
<comment type="caution">
    <text evidence="1">The sequence shown here is derived from an EMBL/GenBank/DDBJ whole genome shotgun (WGS) entry which is preliminary data.</text>
</comment>
<reference evidence="1 2" key="1">
    <citation type="journal article" date="2020" name="Cell">
        <title>Large-Scale Comparative Analyses of Tick Genomes Elucidate Their Genetic Diversity and Vector Capacities.</title>
        <authorList>
            <consortium name="Tick Genome and Microbiome Consortium (TIGMIC)"/>
            <person name="Jia N."/>
            <person name="Wang J."/>
            <person name="Shi W."/>
            <person name="Du L."/>
            <person name="Sun Y."/>
            <person name="Zhan W."/>
            <person name="Jiang J.F."/>
            <person name="Wang Q."/>
            <person name="Zhang B."/>
            <person name="Ji P."/>
            <person name="Bell-Sakyi L."/>
            <person name="Cui X.M."/>
            <person name="Yuan T.T."/>
            <person name="Jiang B.G."/>
            <person name="Yang W.F."/>
            <person name="Lam T.T."/>
            <person name="Chang Q.C."/>
            <person name="Ding S.J."/>
            <person name="Wang X.J."/>
            <person name="Zhu J.G."/>
            <person name="Ruan X.D."/>
            <person name="Zhao L."/>
            <person name="Wei J.T."/>
            <person name="Ye R.Z."/>
            <person name="Que T.C."/>
            <person name="Du C.H."/>
            <person name="Zhou Y.H."/>
            <person name="Cheng J.X."/>
            <person name="Dai P.F."/>
            <person name="Guo W.B."/>
            <person name="Han X.H."/>
            <person name="Huang E.J."/>
            <person name="Li L.F."/>
            <person name="Wei W."/>
            <person name="Gao Y.C."/>
            <person name="Liu J.Z."/>
            <person name="Shao H.Z."/>
            <person name="Wang X."/>
            <person name="Wang C.C."/>
            <person name="Yang T.C."/>
            <person name="Huo Q.B."/>
            <person name="Li W."/>
            <person name="Chen H.Y."/>
            <person name="Chen S.E."/>
            <person name="Zhou L.G."/>
            <person name="Ni X.B."/>
            <person name="Tian J.H."/>
            <person name="Sheng Y."/>
            <person name="Liu T."/>
            <person name="Pan Y.S."/>
            <person name="Xia L.Y."/>
            <person name="Li J."/>
            <person name="Zhao F."/>
            <person name="Cao W.C."/>
        </authorList>
    </citation>
    <scope>NUCLEOTIDE SEQUENCE [LARGE SCALE GENOMIC DNA]</scope>
    <source>
        <strain evidence="1">Iper-2018</strain>
    </source>
</reference>
<gene>
    <name evidence="1" type="ORF">HPB47_012995</name>
</gene>
<sequence length="638" mass="69668">MMEDPIRESNEGDLNARVIEDEVAESKMSGWQLTCALMKISGSWFGVGLAAFVASTVAVAWQLLWIKDWTNASTSNTGGSPDSQVWVWPLVAICLVDVFSRTLGSVLFALGVRRLSQLMHRRMTSHVLRSPVSFFDSVPRGRILNRFAVDLDSIDSRMYLAGKLTVQNSLLAISKLAVIGTQAPVVLISGAASVVLMAFTVRLALKASLVTRFRESFHLSRALSHVTETMDSLSSIRGYGVLERFCRHFCRLVDDTMRAFAGFAVCYRLVRLVTSFCGFFVILCTVLLVILLAPDAESLDPSTLALALSAASSIPQTLVALCNMMFTSLQTAVSFERCLEYTQLPGESDVEPEAKRQSMAALTSKGRVWPSGGQVEFDCYAASYKPGILPDVLKDVSFTVQPTERVGVVGRTGAGKSSLVLALLRVLKSSRGCIRIDGVDIAGVPLQTLRSVVTVIPQAIRDLAPLHTQDPNLVRGTLRENLDPTHSHTDEEIWAALEQSYLKEVVERNPKKLLLDTGDGGSNLSVGQRQLACLARALLRRPRLLLLDEATSQMDGDTDRLIQVTLRTAFAHCTLITIAHRIHTVLDYDKILVMGDGRVLEFGPVADLLANPDSVFRNMAQGALLNSDAEAKDSVTSL</sequence>
<protein>
    <submittedName>
        <fullName evidence="1">Uncharacterized protein</fullName>
    </submittedName>
</protein>
<organism evidence="1 2">
    <name type="scientific">Ixodes persulcatus</name>
    <name type="common">Taiga tick</name>
    <dbReference type="NCBI Taxonomy" id="34615"/>
    <lineage>
        <taxon>Eukaryota</taxon>
        <taxon>Metazoa</taxon>
        <taxon>Ecdysozoa</taxon>
        <taxon>Arthropoda</taxon>
        <taxon>Chelicerata</taxon>
        <taxon>Arachnida</taxon>
        <taxon>Acari</taxon>
        <taxon>Parasitiformes</taxon>
        <taxon>Ixodida</taxon>
        <taxon>Ixodoidea</taxon>
        <taxon>Ixodidae</taxon>
        <taxon>Ixodinae</taxon>
        <taxon>Ixodes</taxon>
    </lineage>
</organism>
<evidence type="ECO:0000313" key="2">
    <source>
        <dbReference type="Proteomes" id="UP000805193"/>
    </source>
</evidence>
<dbReference type="Proteomes" id="UP000805193">
    <property type="component" value="Unassembled WGS sequence"/>
</dbReference>
<name>A0AC60NS04_IXOPE</name>